<dbReference type="EMBL" id="APCN01000748">
    <property type="status" value="NOT_ANNOTATED_CDS"/>
    <property type="molecule type" value="Genomic_DNA"/>
</dbReference>
<dbReference type="AlphaFoldDB" id="A0A182IHN8"/>
<dbReference type="Proteomes" id="UP000075840">
    <property type="component" value="Unassembled WGS sequence"/>
</dbReference>
<proteinExistence type="predicted"/>
<accession>A0A182IHN8</accession>
<keyword evidence="2" id="KW-1185">Reference proteome</keyword>
<name>A0A182IHN8_ANOAR</name>
<dbReference type="VEuPathDB" id="VectorBase:AARA014962"/>
<dbReference type="EnsemblMetazoa" id="AARA014962-RA">
    <property type="protein sequence ID" value="AARA014962-PA"/>
    <property type="gene ID" value="AARA014962"/>
</dbReference>
<protein>
    <submittedName>
        <fullName evidence="1">Uncharacterized protein</fullName>
    </submittedName>
</protein>
<evidence type="ECO:0000313" key="1">
    <source>
        <dbReference type="EnsemblMetazoa" id="AARA014962-PA"/>
    </source>
</evidence>
<organism evidence="1 2">
    <name type="scientific">Anopheles arabiensis</name>
    <name type="common">Mosquito</name>
    <dbReference type="NCBI Taxonomy" id="7173"/>
    <lineage>
        <taxon>Eukaryota</taxon>
        <taxon>Metazoa</taxon>
        <taxon>Ecdysozoa</taxon>
        <taxon>Arthropoda</taxon>
        <taxon>Hexapoda</taxon>
        <taxon>Insecta</taxon>
        <taxon>Pterygota</taxon>
        <taxon>Neoptera</taxon>
        <taxon>Endopterygota</taxon>
        <taxon>Diptera</taxon>
        <taxon>Nematocera</taxon>
        <taxon>Culicoidea</taxon>
        <taxon>Culicidae</taxon>
        <taxon>Anophelinae</taxon>
        <taxon>Anopheles</taxon>
    </lineage>
</organism>
<sequence>MFCYMIYGYFITKAPDNRSKQMDRAYRVAV</sequence>
<reference evidence="1" key="1">
    <citation type="submission" date="2022-08" db="UniProtKB">
        <authorList>
            <consortium name="EnsemblMetazoa"/>
        </authorList>
    </citation>
    <scope>IDENTIFICATION</scope>
    <source>
        <strain evidence="1">Dongola</strain>
    </source>
</reference>
<evidence type="ECO:0000313" key="2">
    <source>
        <dbReference type="Proteomes" id="UP000075840"/>
    </source>
</evidence>